<dbReference type="Pfam" id="PF02141">
    <property type="entry name" value="DENN"/>
    <property type="match status" value="1"/>
</dbReference>
<feature type="region of interest" description="Disordered" evidence="1">
    <location>
        <begin position="31"/>
        <end position="57"/>
    </location>
</feature>
<feature type="compositionally biased region" description="Polar residues" evidence="1">
    <location>
        <begin position="404"/>
        <end position="414"/>
    </location>
</feature>
<dbReference type="InterPro" id="IPR005113">
    <property type="entry name" value="uDENN_dom"/>
</dbReference>
<dbReference type="Gene3D" id="3.40.50.11500">
    <property type="match status" value="1"/>
</dbReference>
<dbReference type="Gene3D" id="3.30.450.200">
    <property type="match status" value="1"/>
</dbReference>
<feature type="compositionally biased region" description="Basic and acidic residues" evidence="1">
    <location>
        <begin position="325"/>
        <end position="334"/>
    </location>
</feature>
<gene>
    <name evidence="3" type="ORF">J5N97_005958</name>
</gene>
<dbReference type="Proteomes" id="UP001085076">
    <property type="component" value="Miscellaneous, Linkage group lg01"/>
</dbReference>
<sequence>MEKNEESARSSRGSSLFIQTTEDVAKAVAAAASASTVRSPRPSVVFSSRDESSNNQLQKLQRQVIRVLKGFSPPPEVKRGLYNPEILTSQKRQWANFQLQTLDQRPVKEPSKLFESMVVVGLHPKTDVRALEKHVLEISNEDQKKSRSMLNFHQQVHAEPNFEPQILFAYPPKKKLPLKYKDLLSFCFPGGLEVHAVERTPSMSELNEILLGQEQVKHSDLSFVFRLQVADDSSLYGCCVYIEEIVQKPSGLISMLSEEQATSFPLSRHIITTPRCYCILSRLPFFDLHFGILRSIFSEERYERLTKGIDMLNLLSSEEKYVKDNTHDEPKSMEQENQSSADDRGLVEISDINTEASPHERISGNGNPPVSCKPEGEFDSDEVVKSSTSLDVDQEAGHVIDSDATISLPNGHSEPSSKDTNEEVCVKQLPESLLPLLQYHQCESSDSPARCSFYGSSGDGNFRCEMDDLEIEEPSSSGQEDGSSHDNILEWAKVNNHGSLQIICEYYKLQCPARGSTITFQPLEHLHPLEFQRPAETVLHIAGSTVDLRSHNTSLEVAEAQSALLAEEEATALSVWTIACICGSLRLENVLMLFAGALLEKQIVVVCSNLGILSASVLSIVPLIRPYQWQSLLMPVLPIDMLDFLDAPVPYIVGIKNKTAELQSKLANVILVDVNKNQVRSSSMPQLPQHKELFSALSPYHARLVGESYLARKRPAYDCTDVQVEAAKGFLAVLRSYLDSLCSNLRSHTITNVQSNDDKVSLLLKESFIDSFPSRDRPFMKLFVDTQLFSVQTDLVLSFYQKD</sequence>
<reference evidence="3" key="1">
    <citation type="submission" date="2021-03" db="EMBL/GenBank/DDBJ databases">
        <authorList>
            <person name="Li Z."/>
            <person name="Yang C."/>
        </authorList>
    </citation>
    <scope>NUCLEOTIDE SEQUENCE</scope>
    <source>
        <strain evidence="3">Dzin_1.0</strain>
        <tissue evidence="3">Leaf</tissue>
    </source>
</reference>
<dbReference type="AlphaFoldDB" id="A0A9D5HTK3"/>
<feature type="domain" description="UDENN" evidence="2">
    <location>
        <begin position="381"/>
        <end position="803"/>
    </location>
</feature>
<evidence type="ECO:0000259" key="2">
    <source>
        <dbReference type="PROSITE" id="PS50211"/>
    </source>
</evidence>
<reference evidence="3" key="2">
    <citation type="journal article" date="2022" name="Hortic Res">
        <title>The genome of Dioscorea zingiberensis sheds light on the biosynthesis, origin and evolution of the medicinally important diosgenin saponins.</title>
        <authorList>
            <person name="Li Y."/>
            <person name="Tan C."/>
            <person name="Li Z."/>
            <person name="Guo J."/>
            <person name="Li S."/>
            <person name="Chen X."/>
            <person name="Wang C."/>
            <person name="Dai X."/>
            <person name="Yang H."/>
            <person name="Song W."/>
            <person name="Hou L."/>
            <person name="Xu J."/>
            <person name="Tong Z."/>
            <person name="Xu A."/>
            <person name="Yuan X."/>
            <person name="Wang W."/>
            <person name="Yang Q."/>
            <person name="Chen L."/>
            <person name="Sun Z."/>
            <person name="Wang K."/>
            <person name="Pan B."/>
            <person name="Chen J."/>
            <person name="Bao Y."/>
            <person name="Liu F."/>
            <person name="Qi X."/>
            <person name="Gang D.R."/>
            <person name="Wen J."/>
            <person name="Li J."/>
        </authorList>
    </citation>
    <scope>NUCLEOTIDE SEQUENCE</scope>
    <source>
        <strain evidence="3">Dzin_1.0</strain>
    </source>
</reference>
<dbReference type="OrthoDB" id="6019893at2759"/>
<proteinExistence type="predicted"/>
<dbReference type="SMART" id="SM00799">
    <property type="entry name" value="DENN"/>
    <property type="match status" value="1"/>
</dbReference>
<dbReference type="PROSITE" id="PS50211">
    <property type="entry name" value="DENN"/>
    <property type="match status" value="1"/>
</dbReference>
<dbReference type="PANTHER" id="PTHR15288:SF4">
    <property type="entry name" value="OS02G0777100 PROTEIN"/>
    <property type="match status" value="1"/>
</dbReference>
<dbReference type="InterPro" id="IPR001194">
    <property type="entry name" value="cDENN_dom"/>
</dbReference>
<dbReference type="PANTHER" id="PTHR15288">
    <property type="entry name" value="DENN DOMAIN-CONTAINING PROTEIN 2"/>
    <property type="match status" value="1"/>
</dbReference>
<dbReference type="EMBL" id="JAGGNH010000001">
    <property type="protein sequence ID" value="KAJ0987602.1"/>
    <property type="molecule type" value="Genomic_DNA"/>
</dbReference>
<feature type="region of interest" description="Disordered" evidence="1">
    <location>
        <begin position="325"/>
        <end position="420"/>
    </location>
</feature>
<protein>
    <recommendedName>
        <fullName evidence="2">UDENN domain-containing protein</fullName>
    </recommendedName>
</protein>
<evidence type="ECO:0000313" key="3">
    <source>
        <dbReference type="EMBL" id="KAJ0987602.1"/>
    </source>
</evidence>
<evidence type="ECO:0000256" key="1">
    <source>
        <dbReference type="SAM" id="MobiDB-lite"/>
    </source>
</evidence>
<keyword evidence="4" id="KW-1185">Reference proteome</keyword>
<dbReference type="InterPro" id="IPR037516">
    <property type="entry name" value="Tripartite_DENN"/>
</dbReference>
<accession>A0A9D5HTK3</accession>
<feature type="compositionally biased region" description="Low complexity" evidence="1">
    <location>
        <begin position="31"/>
        <end position="47"/>
    </location>
</feature>
<dbReference type="InterPro" id="IPR043153">
    <property type="entry name" value="DENN_C"/>
</dbReference>
<comment type="caution">
    <text evidence="3">The sequence shown here is derived from an EMBL/GenBank/DDBJ whole genome shotgun (WGS) entry which is preliminary data.</text>
</comment>
<dbReference type="SMART" id="SM00800">
    <property type="entry name" value="uDENN"/>
    <property type="match status" value="1"/>
</dbReference>
<dbReference type="Pfam" id="PF03456">
    <property type="entry name" value="uDENN"/>
    <property type="match status" value="1"/>
</dbReference>
<organism evidence="3 4">
    <name type="scientific">Dioscorea zingiberensis</name>
    <dbReference type="NCBI Taxonomy" id="325984"/>
    <lineage>
        <taxon>Eukaryota</taxon>
        <taxon>Viridiplantae</taxon>
        <taxon>Streptophyta</taxon>
        <taxon>Embryophyta</taxon>
        <taxon>Tracheophyta</taxon>
        <taxon>Spermatophyta</taxon>
        <taxon>Magnoliopsida</taxon>
        <taxon>Liliopsida</taxon>
        <taxon>Dioscoreales</taxon>
        <taxon>Dioscoreaceae</taxon>
        <taxon>Dioscorea</taxon>
    </lineage>
</organism>
<evidence type="ECO:0000313" key="4">
    <source>
        <dbReference type="Proteomes" id="UP001085076"/>
    </source>
</evidence>
<name>A0A9D5HTK3_9LILI</name>
<dbReference type="InterPro" id="IPR051942">
    <property type="entry name" value="DENN_domain_containing_2"/>
</dbReference>